<sequence length="112" mass="12228">MRIGSSSQFFMLHSRVDQFLERYRRAKNALPNARVCCPSSAMRLGFSIQSCPPPPSPQVVQCLELFEPRSPGFMAGPIKRLSDPVGCAKAMMENLATRSPGNAQTGAADELN</sequence>
<reference evidence="2" key="1">
    <citation type="journal article" date="2010" name="Genome Res.">
        <title>Population genomic sequencing of Coccidioides fungi reveals recent hybridization and transposon control.</title>
        <authorList>
            <person name="Neafsey D.E."/>
            <person name="Barker B.M."/>
            <person name="Sharpton T.J."/>
            <person name="Stajich J.E."/>
            <person name="Park D.J."/>
            <person name="Whiston E."/>
            <person name="Hung C.-Y."/>
            <person name="McMahan C."/>
            <person name="White J."/>
            <person name="Sykes S."/>
            <person name="Heiman D."/>
            <person name="Young S."/>
            <person name="Zeng Q."/>
            <person name="Abouelleil A."/>
            <person name="Aftuck L."/>
            <person name="Bessette D."/>
            <person name="Brown A."/>
            <person name="FitzGerald M."/>
            <person name="Lui A."/>
            <person name="Macdonald J.P."/>
            <person name="Priest M."/>
            <person name="Orbach M.J."/>
            <person name="Galgiani J.N."/>
            <person name="Kirkland T.N."/>
            <person name="Cole G.T."/>
            <person name="Birren B.W."/>
            <person name="Henn M.R."/>
            <person name="Taylor J.W."/>
            <person name="Rounsley S.D."/>
        </authorList>
    </citation>
    <scope>NUCLEOTIDE SEQUENCE [LARGE SCALE GENOMIC DNA]</scope>
    <source>
        <strain evidence="2">H538.4</strain>
    </source>
</reference>
<dbReference type="EMBL" id="DS016983">
    <property type="protein sequence ID" value="KMU83746.1"/>
    <property type="molecule type" value="Genomic_DNA"/>
</dbReference>
<accession>A0A0J8RGK4</accession>
<dbReference type="AlphaFoldDB" id="A0A0J8RGK4"/>
<dbReference type="VEuPathDB" id="FungiDB:CIHG_01529"/>
<organism evidence="1 2">
    <name type="scientific">Coccidioides immitis H538.4</name>
    <dbReference type="NCBI Taxonomy" id="396776"/>
    <lineage>
        <taxon>Eukaryota</taxon>
        <taxon>Fungi</taxon>
        <taxon>Dikarya</taxon>
        <taxon>Ascomycota</taxon>
        <taxon>Pezizomycotina</taxon>
        <taxon>Eurotiomycetes</taxon>
        <taxon>Eurotiomycetidae</taxon>
        <taxon>Onygenales</taxon>
        <taxon>Onygenaceae</taxon>
        <taxon>Coccidioides</taxon>
    </lineage>
</organism>
<evidence type="ECO:0000313" key="1">
    <source>
        <dbReference type="EMBL" id="KMU83746.1"/>
    </source>
</evidence>
<dbReference type="Proteomes" id="UP000054563">
    <property type="component" value="Unassembled WGS sequence"/>
</dbReference>
<evidence type="ECO:0000313" key="2">
    <source>
        <dbReference type="Proteomes" id="UP000054563"/>
    </source>
</evidence>
<name>A0A0J8RGK4_COCIT</name>
<proteinExistence type="predicted"/>
<protein>
    <submittedName>
        <fullName evidence="1">Uncharacterized protein</fullName>
    </submittedName>
</protein>
<gene>
    <name evidence="1" type="ORF">CIHG_01529</name>
</gene>